<feature type="binding site" evidence="6">
    <location>
        <position position="176"/>
    </location>
    <ligand>
        <name>molybdate</name>
        <dbReference type="ChEBI" id="CHEBI:36264"/>
    </ligand>
</feature>
<dbReference type="GO" id="GO:0030288">
    <property type="term" value="C:outer membrane-bounded periplasmic space"/>
    <property type="evidence" value="ECO:0007669"/>
    <property type="project" value="TreeGrafter"/>
</dbReference>
<dbReference type="GO" id="GO:0046872">
    <property type="term" value="F:metal ion binding"/>
    <property type="evidence" value="ECO:0007669"/>
    <property type="project" value="UniProtKB-KW"/>
</dbReference>
<feature type="binding site" evidence="6">
    <location>
        <position position="55"/>
    </location>
    <ligand>
        <name>molybdate</name>
        <dbReference type="ChEBI" id="CHEBI:36264"/>
    </ligand>
</feature>
<dbReference type="Gene3D" id="3.40.190.10">
    <property type="entry name" value="Periplasmic binding protein-like II"/>
    <property type="match status" value="2"/>
</dbReference>
<dbReference type="EMBL" id="CAAHFG010000003">
    <property type="protein sequence ID" value="VGO16026.1"/>
    <property type="molecule type" value="Genomic_DNA"/>
</dbReference>
<evidence type="ECO:0000256" key="1">
    <source>
        <dbReference type="ARBA" id="ARBA00009175"/>
    </source>
</evidence>
<dbReference type="PANTHER" id="PTHR30632">
    <property type="entry name" value="MOLYBDATE-BINDING PERIPLASMIC PROTEIN"/>
    <property type="match status" value="1"/>
</dbReference>
<evidence type="ECO:0000256" key="4">
    <source>
        <dbReference type="ARBA" id="ARBA00022729"/>
    </source>
</evidence>
<keyword evidence="3 6" id="KW-0479">Metal-binding</keyword>
<feature type="binding site" evidence="6">
    <location>
        <position position="131"/>
    </location>
    <ligand>
        <name>molybdate</name>
        <dbReference type="ChEBI" id="CHEBI:36264"/>
    </ligand>
</feature>
<feature type="chain" id="PRO_5025474487" evidence="8">
    <location>
        <begin position="20"/>
        <end position="266"/>
    </location>
</feature>
<dbReference type="GO" id="GO:0030973">
    <property type="term" value="F:molybdate ion binding"/>
    <property type="evidence" value="ECO:0007669"/>
    <property type="project" value="TreeGrafter"/>
</dbReference>
<dbReference type="PIRSF" id="PIRSF004846">
    <property type="entry name" value="ModA"/>
    <property type="match status" value="1"/>
</dbReference>
<dbReference type="FunFam" id="3.40.190.10:FF:000035">
    <property type="entry name" value="Molybdate ABC transporter substrate-binding protein"/>
    <property type="match status" value="1"/>
</dbReference>
<dbReference type="InterPro" id="IPR005950">
    <property type="entry name" value="ModA"/>
</dbReference>
<feature type="binding site" evidence="6">
    <location>
        <position position="28"/>
    </location>
    <ligand>
        <name>molybdate</name>
        <dbReference type="ChEBI" id="CHEBI:36264"/>
    </ligand>
</feature>
<reference evidence="9 10" key="1">
    <citation type="submission" date="2019-04" db="EMBL/GenBank/DDBJ databases">
        <authorList>
            <person name="Van Vliet M D."/>
        </authorList>
    </citation>
    <scope>NUCLEOTIDE SEQUENCE [LARGE SCALE GENOMIC DNA]</scope>
    <source>
        <strain evidence="9 10">F1</strain>
    </source>
</reference>
<dbReference type="GO" id="GO:0015689">
    <property type="term" value="P:molybdate ion transport"/>
    <property type="evidence" value="ECO:0007669"/>
    <property type="project" value="InterPro"/>
</dbReference>
<dbReference type="SUPFAM" id="SSF53850">
    <property type="entry name" value="Periplasmic binding protein-like II"/>
    <property type="match status" value="1"/>
</dbReference>
<evidence type="ECO:0000256" key="2">
    <source>
        <dbReference type="ARBA" id="ARBA00022505"/>
    </source>
</evidence>
<evidence type="ECO:0000313" key="9">
    <source>
        <dbReference type="EMBL" id="VGO16026.1"/>
    </source>
</evidence>
<dbReference type="GO" id="GO:1901359">
    <property type="term" value="F:tungstate binding"/>
    <property type="evidence" value="ECO:0007669"/>
    <property type="project" value="UniProtKB-ARBA"/>
</dbReference>
<evidence type="ECO:0000256" key="6">
    <source>
        <dbReference type="PIRSR" id="PIRSR004846-1"/>
    </source>
</evidence>
<feature type="compositionally biased region" description="Basic and acidic residues" evidence="7">
    <location>
        <begin position="235"/>
        <end position="247"/>
    </location>
</feature>
<evidence type="ECO:0000256" key="3">
    <source>
        <dbReference type="ARBA" id="ARBA00022723"/>
    </source>
</evidence>
<dbReference type="InterPro" id="IPR050682">
    <property type="entry name" value="ModA/WtpA"/>
</dbReference>
<keyword evidence="2 6" id="KW-0500">Molybdenum</keyword>
<feature type="region of interest" description="Disordered" evidence="7">
    <location>
        <begin position="235"/>
        <end position="266"/>
    </location>
</feature>
<dbReference type="PANTHER" id="PTHR30632:SF17">
    <property type="entry name" value="MOLYBDATE-BINDING PROTEIN MODA"/>
    <property type="match status" value="1"/>
</dbReference>
<comment type="similarity">
    <text evidence="1">Belongs to the bacterial solute-binding protein ModA family.</text>
</comment>
<organism evidence="9 10">
    <name type="scientific">Pontiella desulfatans</name>
    <dbReference type="NCBI Taxonomy" id="2750659"/>
    <lineage>
        <taxon>Bacteria</taxon>
        <taxon>Pseudomonadati</taxon>
        <taxon>Kiritimatiellota</taxon>
        <taxon>Kiritimatiellia</taxon>
        <taxon>Kiritimatiellales</taxon>
        <taxon>Pontiellaceae</taxon>
        <taxon>Pontiella</taxon>
    </lineage>
</organism>
<comment type="subunit">
    <text evidence="5">The complex is composed of two ATP-binding proteins (ModC), two transmembrane proteins (ModB) and a solute-binding protein (ModA).</text>
</comment>
<evidence type="ECO:0000313" key="10">
    <source>
        <dbReference type="Proteomes" id="UP000366872"/>
    </source>
</evidence>
<gene>
    <name evidence="9" type="primary">modA</name>
    <name evidence="9" type="ORF">PDESU_04616</name>
</gene>
<proteinExistence type="inferred from homology"/>
<dbReference type="Pfam" id="PF13531">
    <property type="entry name" value="SBP_bac_11"/>
    <property type="match status" value="1"/>
</dbReference>
<evidence type="ECO:0000256" key="8">
    <source>
        <dbReference type="SAM" id="SignalP"/>
    </source>
</evidence>
<protein>
    <submittedName>
        <fullName evidence="9">Molybdate-binding periplasmic protein</fullName>
    </submittedName>
</protein>
<accession>A0A6C2U9G8</accession>
<evidence type="ECO:0000256" key="7">
    <source>
        <dbReference type="SAM" id="MobiDB-lite"/>
    </source>
</evidence>
<dbReference type="Proteomes" id="UP000366872">
    <property type="component" value="Unassembled WGS sequence"/>
</dbReference>
<dbReference type="RefSeq" id="WP_136081585.1">
    <property type="nucleotide sequence ID" value="NZ_CAAHFG010000003.1"/>
</dbReference>
<keyword evidence="4 8" id="KW-0732">Signal</keyword>
<keyword evidence="10" id="KW-1185">Reference proteome</keyword>
<dbReference type="NCBIfam" id="TIGR01256">
    <property type="entry name" value="modA"/>
    <property type="match status" value="1"/>
</dbReference>
<evidence type="ECO:0000256" key="5">
    <source>
        <dbReference type="ARBA" id="ARBA00062515"/>
    </source>
</evidence>
<sequence length="266" mass="28223">MKTLPTILSALCIALQVRADFTVFAAASTTDVLKELAASHKEQGGEPVRFNFASSGALARQIDAGAPADLFVSANAKWMDWLETQSACRKETRFDLAANSLVMVAPPGSSLAFDGTISGRVAVGDFKSVPAGMYAKEALEHLGWLETWRPNLVPTSSVRTALLYVQRGEVAAGIVYATDAQAAGHLEVVGTFPAEAHSPIVYPVAAISGNKAALQFLDFLKTAKAKAILKKHGFADPEKTNHKDSKSTKKSGTKPSCTSCLSGERK</sequence>
<dbReference type="AlphaFoldDB" id="A0A6C2U9G8"/>
<feature type="binding site" evidence="6">
    <location>
        <position position="158"/>
    </location>
    <ligand>
        <name>molybdate</name>
        <dbReference type="ChEBI" id="CHEBI:36264"/>
    </ligand>
</feature>
<feature type="signal peptide" evidence="8">
    <location>
        <begin position="1"/>
        <end position="19"/>
    </location>
</feature>
<name>A0A6C2U9G8_PONDE</name>